<comment type="catalytic activity">
    <reaction evidence="10">
        <text>a ubiquinone + NADH + 5 H(+)(in) = a ubiquinol + NAD(+) + 4 H(+)(out)</text>
        <dbReference type="Rhea" id="RHEA:29091"/>
        <dbReference type="Rhea" id="RHEA-COMP:9565"/>
        <dbReference type="Rhea" id="RHEA-COMP:9566"/>
        <dbReference type="ChEBI" id="CHEBI:15378"/>
        <dbReference type="ChEBI" id="CHEBI:16389"/>
        <dbReference type="ChEBI" id="CHEBI:17976"/>
        <dbReference type="ChEBI" id="CHEBI:57540"/>
        <dbReference type="ChEBI" id="CHEBI:57945"/>
        <dbReference type="EC" id="7.1.1.2"/>
    </reaction>
</comment>
<name>A0A3G1GQ57_9CUCU</name>
<keyword evidence="7" id="KW-0520">NAD</keyword>
<evidence type="ECO:0000256" key="10">
    <source>
        <dbReference type="ARBA" id="ARBA00049551"/>
    </source>
</evidence>
<protein>
    <recommendedName>
        <fullName evidence="3">NADH-ubiquinone oxidoreductase chain 4L</fullName>
    </recommendedName>
    <alternativeName>
        <fullName evidence="9">NADH dehydrogenase subunit 4L</fullName>
    </alternativeName>
</protein>
<reference evidence="12" key="1">
    <citation type="journal article" date="2015" name="Methods Ecol Evol 6">
        <title>Validating the power of mitochondrial metagenomics for community ecology and phylogenetics of complex assemblages.</title>
        <authorList>
            <person name="Gomez-Rodriguez C."/>
            <person name="Crampton-Platt A."/>
            <person name="Timmermans M.J.T.N."/>
            <person name="Baselga A."/>
            <person name="Vogler A.P."/>
        </authorList>
    </citation>
    <scope>NUCLEOTIDE SEQUENCE</scope>
</reference>
<evidence type="ECO:0000256" key="5">
    <source>
        <dbReference type="ARBA" id="ARBA00022967"/>
    </source>
</evidence>
<keyword evidence="8 11" id="KW-0472">Membrane</keyword>
<gene>
    <name evidence="12" type="primary">nad4l</name>
</gene>
<dbReference type="GO" id="GO:0008137">
    <property type="term" value="F:NADH dehydrogenase (ubiquinone) activity"/>
    <property type="evidence" value="ECO:0007669"/>
    <property type="project" value="UniProtKB-EC"/>
</dbReference>
<feature type="transmembrane region" description="Helical" evidence="11">
    <location>
        <begin position="20"/>
        <end position="41"/>
    </location>
</feature>
<accession>A0A3G1GQ57</accession>
<evidence type="ECO:0000256" key="9">
    <source>
        <dbReference type="ARBA" id="ARBA00031586"/>
    </source>
</evidence>
<evidence type="ECO:0000256" key="4">
    <source>
        <dbReference type="ARBA" id="ARBA00022692"/>
    </source>
</evidence>
<evidence type="ECO:0000256" key="3">
    <source>
        <dbReference type="ARBA" id="ARBA00016612"/>
    </source>
</evidence>
<keyword evidence="4 11" id="KW-0812">Transmembrane</keyword>
<feature type="transmembrane region" description="Helical" evidence="11">
    <location>
        <begin position="47"/>
        <end position="72"/>
    </location>
</feature>
<geneLocation type="mitochondrion" evidence="12"/>
<sequence length="87" mass="10078">MFMYLSGMLSFALFRKHLLVMLMSLEFLVLALYTGMFLFLGSFGQEFFFSLIFLTLSVCEGALSLAVLVLMIRNQGNDYFMTMNMLW</sequence>
<dbReference type="InterPro" id="IPR039428">
    <property type="entry name" value="NUOK/Mnh_C1-like"/>
</dbReference>
<keyword evidence="12" id="KW-0496">Mitochondrion</keyword>
<comment type="similarity">
    <text evidence="2">Belongs to the complex I subunit 4L family.</text>
</comment>
<proteinExistence type="inferred from homology"/>
<evidence type="ECO:0000256" key="6">
    <source>
        <dbReference type="ARBA" id="ARBA00022989"/>
    </source>
</evidence>
<keyword evidence="5" id="KW-1278">Translocase</keyword>
<organism evidence="12">
    <name type="scientific">Stylosomus rugithorax</name>
    <dbReference type="NCBI Taxonomy" id="1425630"/>
    <lineage>
        <taxon>Eukaryota</taxon>
        <taxon>Metazoa</taxon>
        <taxon>Ecdysozoa</taxon>
        <taxon>Arthropoda</taxon>
        <taxon>Hexapoda</taxon>
        <taxon>Insecta</taxon>
        <taxon>Pterygota</taxon>
        <taxon>Neoptera</taxon>
        <taxon>Endopterygota</taxon>
        <taxon>Coleoptera</taxon>
        <taxon>Polyphaga</taxon>
        <taxon>Cucujiformia</taxon>
        <taxon>Chrysomeloidea</taxon>
        <taxon>Chrysomelidae</taxon>
        <taxon>Cryptocephalinae</taxon>
        <taxon>Stylosomus</taxon>
    </lineage>
</organism>
<dbReference type="Pfam" id="PF00420">
    <property type="entry name" value="Oxidored_q2"/>
    <property type="match status" value="1"/>
</dbReference>
<evidence type="ECO:0000313" key="12">
    <source>
        <dbReference type="EMBL" id="APX39910.1"/>
    </source>
</evidence>
<dbReference type="EMBL" id="KX943428">
    <property type="protein sequence ID" value="APX39910.1"/>
    <property type="molecule type" value="Genomic_DNA"/>
</dbReference>
<dbReference type="GO" id="GO:0016020">
    <property type="term" value="C:membrane"/>
    <property type="evidence" value="ECO:0007669"/>
    <property type="project" value="UniProtKB-SubCell"/>
</dbReference>
<evidence type="ECO:0000256" key="2">
    <source>
        <dbReference type="ARBA" id="ARBA00010519"/>
    </source>
</evidence>
<evidence type="ECO:0000256" key="11">
    <source>
        <dbReference type="SAM" id="Phobius"/>
    </source>
</evidence>
<evidence type="ECO:0000256" key="1">
    <source>
        <dbReference type="ARBA" id="ARBA00004141"/>
    </source>
</evidence>
<keyword evidence="6 11" id="KW-1133">Transmembrane helix</keyword>
<comment type="subcellular location">
    <subcellularLocation>
        <location evidence="1">Membrane</location>
        <topology evidence="1">Multi-pass membrane protein</topology>
    </subcellularLocation>
</comment>
<dbReference type="AlphaFoldDB" id="A0A3G1GQ57"/>
<dbReference type="Gene3D" id="1.10.287.3510">
    <property type="match status" value="1"/>
</dbReference>
<evidence type="ECO:0000256" key="7">
    <source>
        <dbReference type="ARBA" id="ARBA00023027"/>
    </source>
</evidence>
<evidence type="ECO:0000256" key="8">
    <source>
        <dbReference type="ARBA" id="ARBA00023136"/>
    </source>
</evidence>